<keyword evidence="6 20" id="KW-0479">Metal-binding</keyword>
<feature type="binding site" evidence="19">
    <location>
        <position position="552"/>
    </location>
    <ligand>
        <name>substrate</name>
    </ligand>
</feature>
<feature type="region of interest" description="Disordered" evidence="23">
    <location>
        <begin position="466"/>
        <end position="486"/>
    </location>
</feature>
<evidence type="ECO:0000256" key="8">
    <source>
        <dbReference type="ARBA" id="ARBA00022801"/>
    </source>
</evidence>
<dbReference type="Pfam" id="PF09279">
    <property type="entry name" value="EF-hand_like"/>
    <property type="match status" value="1"/>
</dbReference>
<dbReference type="PROSITE" id="PS50003">
    <property type="entry name" value="PH_DOMAIN"/>
    <property type="match status" value="1"/>
</dbReference>
<name>A0A8C1J0B7_CYPCA</name>
<evidence type="ECO:0000313" key="29">
    <source>
        <dbReference type="Proteomes" id="UP000694427"/>
    </source>
</evidence>
<keyword evidence="9" id="KW-0256">Endoplasmic reticulum</keyword>
<dbReference type="InterPro" id="IPR001711">
    <property type="entry name" value="PLipase_C_Pinositol-sp_Y"/>
</dbReference>
<accession>A0A8C1J0B7</accession>
<evidence type="ECO:0000256" key="23">
    <source>
        <dbReference type="SAM" id="MobiDB-lite"/>
    </source>
</evidence>
<dbReference type="Gene3D" id="1.10.238.10">
    <property type="entry name" value="EF-hand"/>
    <property type="match status" value="2"/>
</dbReference>
<dbReference type="InterPro" id="IPR035892">
    <property type="entry name" value="C2_domain_sf"/>
</dbReference>
<keyword evidence="13" id="KW-0472">Membrane</keyword>
<evidence type="ECO:0000256" key="15">
    <source>
        <dbReference type="ARBA" id="ARBA00023242"/>
    </source>
</evidence>
<dbReference type="PROSITE" id="PS50004">
    <property type="entry name" value="C2"/>
    <property type="match status" value="1"/>
</dbReference>
<feature type="binding site" evidence="20">
    <location>
        <position position="708"/>
    </location>
    <ligand>
        <name>Ca(2+)</name>
        <dbReference type="ChEBI" id="CHEBI:29108"/>
        <label>5</label>
    </ligand>
</feature>
<dbReference type="SMART" id="SM00239">
    <property type="entry name" value="C2"/>
    <property type="match status" value="1"/>
</dbReference>
<evidence type="ECO:0000256" key="14">
    <source>
        <dbReference type="ARBA" id="ARBA00023224"/>
    </source>
</evidence>
<dbReference type="Gene3D" id="2.30.29.30">
    <property type="entry name" value="Pleckstrin-homology domain (PH domain)/Phosphotyrosine-binding domain (PTB)"/>
    <property type="match status" value="1"/>
</dbReference>
<dbReference type="InterPro" id="IPR011992">
    <property type="entry name" value="EF-hand-dom_pair"/>
</dbReference>
<feature type="domain" description="EF-hand" evidence="27">
    <location>
        <begin position="140"/>
        <end position="175"/>
    </location>
</feature>
<reference evidence="28" key="2">
    <citation type="submission" date="2025-09" db="UniProtKB">
        <authorList>
            <consortium name="Ensembl"/>
        </authorList>
    </citation>
    <scope>IDENTIFICATION</scope>
</reference>
<dbReference type="SMART" id="SM00054">
    <property type="entry name" value="EFh"/>
    <property type="match status" value="2"/>
</dbReference>
<feature type="active site" evidence="18">
    <location>
        <position position="311"/>
    </location>
</feature>
<evidence type="ECO:0000256" key="1">
    <source>
        <dbReference type="ARBA" id="ARBA00004123"/>
    </source>
</evidence>
<evidence type="ECO:0000256" key="16">
    <source>
        <dbReference type="ARBA" id="ARBA00023674"/>
    </source>
</evidence>
<dbReference type="PANTHER" id="PTHR10336:SF31">
    <property type="entry name" value="1-PHOSPHATIDYLINOSITOL 4,5-BISPHOSPHATE PHOSPHODIESTERASE DELTA-4"/>
    <property type="match status" value="1"/>
</dbReference>
<feature type="domain" description="C2" evidence="25">
    <location>
        <begin position="612"/>
        <end position="739"/>
    </location>
</feature>
<evidence type="ECO:0000256" key="12">
    <source>
        <dbReference type="ARBA" id="ARBA00023098"/>
    </source>
</evidence>
<comment type="catalytic activity">
    <reaction evidence="17">
        <text>a 1,2-diacyl-sn-glycero-3-phospho-(1D-myo-inositol) + H2O = 1D-myo-inositol 1-phosphate + a 1,2-diacyl-sn-glycerol + H(+)</text>
        <dbReference type="Rhea" id="RHEA:43484"/>
        <dbReference type="ChEBI" id="CHEBI:15377"/>
        <dbReference type="ChEBI" id="CHEBI:15378"/>
        <dbReference type="ChEBI" id="CHEBI:17815"/>
        <dbReference type="ChEBI" id="CHEBI:57880"/>
        <dbReference type="ChEBI" id="CHEBI:58433"/>
    </reaction>
    <physiologicalReaction direction="left-to-right" evidence="17">
        <dbReference type="Rhea" id="RHEA:43485"/>
    </physiologicalReaction>
</comment>
<dbReference type="InterPro" id="IPR017946">
    <property type="entry name" value="PLC-like_Pdiesterase_TIM-brl"/>
</dbReference>
<keyword evidence="12 22" id="KW-0443">Lipid metabolism</keyword>
<dbReference type="SUPFAM" id="SSF47473">
    <property type="entry name" value="EF-hand"/>
    <property type="match status" value="1"/>
</dbReference>
<dbReference type="PROSITE" id="PS00018">
    <property type="entry name" value="EF_HAND_1"/>
    <property type="match status" value="2"/>
</dbReference>
<dbReference type="GO" id="GO:0005634">
    <property type="term" value="C:nucleus"/>
    <property type="evidence" value="ECO:0007669"/>
    <property type="project" value="UniProtKB-SubCell"/>
</dbReference>
<keyword evidence="29" id="KW-1185">Reference proteome</keyword>
<dbReference type="FunFam" id="3.20.20.190:FF:000022">
    <property type="entry name" value="Phosphoinositide phospholipase C"/>
    <property type="match status" value="1"/>
</dbReference>
<dbReference type="SUPFAM" id="SSF50729">
    <property type="entry name" value="PH domain-like"/>
    <property type="match status" value="1"/>
</dbReference>
<feature type="binding site" evidence="20">
    <location>
        <position position="709"/>
    </location>
    <ligand>
        <name>Ca(2+)</name>
        <dbReference type="ChEBI" id="CHEBI:29108"/>
        <label>5</label>
    </ligand>
</feature>
<dbReference type="InterPro" id="IPR000909">
    <property type="entry name" value="PLipase_C_PInositol-sp_X_dom"/>
</dbReference>
<evidence type="ECO:0000256" key="11">
    <source>
        <dbReference type="ARBA" id="ARBA00022963"/>
    </source>
</evidence>
<dbReference type="GO" id="GO:0004435">
    <property type="term" value="F:phosphatidylinositol-4,5-bisphosphate phospholipase C activity"/>
    <property type="evidence" value="ECO:0007669"/>
    <property type="project" value="UniProtKB-EC"/>
</dbReference>
<evidence type="ECO:0000256" key="3">
    <source>
        <dbReference type="ARBA" id="ARBA00004240"/>
    </source>
</evidence>
<feature type="binding site" evidence="20">
    <location>
        <position position="390"/>
    </location>
    <ligand>
        <name>Ca(2+)</name>
        <dbReference type="ChEBI" id="CHEBI:29108"/>
        <label>3</label>
        <note>catalytic</note>
    </ligand>
</feature>
<sequence>DKRAKLYIILHLKCIQADDDLKSMFVGTVMRKIKSRTWKKQRYFRLQEDCMTIWYKSKKAGNTHSTFSVGDVEAVREGHQSEVLLSIADEFPPDRCFTLVFRGRRGNLDLVAESAGEAQSWIKGIRKLIDNLENMGQREKLDQWICDWFKKADKNRDGQMNFKEVQDLLKMMNVDMNEHHALRLFTTADKSQSGTLEDDEFVLFYKMLTQREDVLRVFQEYSGDGQKLTLQDLKDFLREEQLREDGVQQYALKLTERYEPSDTARMLQVMTFDGFLMYLTSPEGSIFNPTMVELYQDMTQPLCHYFISSSHNTYLLEDQIRGHSSVEGYIRALKRGCRCVEVDCWDGPNEEPIVYHGHTFTSKIFFKDVVTVLGNYAFKASQYPVILSIENHCSVEQQKVMAQHLTQILGDKLLKTPLHGKFPIGLPSPEDLKGKILLKGKKIGGLEDSMNGVVDDSLMGEVSDEEETAEFNDDHHRNDSIRHRVKKSKQSLSKELSDCVVYCKSVHFSSFKHSQIHSKFYEISSFTESKARKHIREAGAEFVLHNARQLSRVYPSGLRTDSSNFNPQDMWNAGCQIVALNFQTAGVEMDLNDGLFCQNGHCGYVLKPAFMRNIDERFDPENPQNGGYKPLSLSIQVISGQQLPKVNIKEGSIIDPLVRVEIHGVPLDQAKQETRYIDNNGFNPVWYDTLQFTIHVPELALVRFVVEDYDKTSKNDFVGQFTLPFTCIQPGYRHIHLLSKDGTSIPPSSLFVHVRITKLT</sequence>
<dbReference type="SUPFAM" id="SSF51695">
    <property type="entry name" value="PLC-like phosphodiesterases"/>
    <property type="match status" value="1"/>
</dbReference>
<dbReference type="SMART" id="SM00233">
    <property type="entry name" value="PH"/>
    <property type="match status" value="1"/>
</dbReference>
<dbReference type="GO" id="GO:0005886">
    <property type="term" value="C:plasma membrane"/>
    <property type="evidence" value="ECO:0007669"/>
    <property type="project" value="TreeGrafter"/>
</dbReference>
<keyword evidence="11 22" id="KW-0442">Lipid degradation</keyword>
<dbReference type="CDD" id="cd13363">
    <property type="entry name" value="PH_PLC_delta"/>
    <property type="match status" value="1"/>
</dbReference>
<evidence type="ECO:0000256" key="2">
    <source>
        <dbReference type="ARBA" id="ARBA00004170"/>
    </source>
</evidence>
<dbReference type="Pfam" id="PF00388">
    <property type="entry name" value="PI-PLC-X"/>
    <property type="match status" value="1"/>
</dbReference>
<evidence type="ECO:0000256" key="20">
    <source>
        <dbReference type="PIRSR" id="PIRSR628391-3"/>
    </source>
</evidence>
<feature type="binding site" evidence="20">
    <location>
        <position position="679"/>
    </location>
    <ligand>
        <name>Ca(2+)</name>
        <dbReference type="ChEBI" id="CHEBI:29108"/>
        <label>4</label>
    </ligand>
</feature>
<comment type="subcellular location">
    <subcellularLocation>
        <location evidence="4">Cytoplasm</location>
    </subcellularLocation>
    <subcellularLocation>
        <location evidence="3">Endoplasmic reticulum</location>
    </subcellularLocation>
    <subcellularLocation>
        <location evidence="2">Membrane</location>
        <topology evidence="2">Peripheral membrane protein</topology>
    </subcellularLocation>
    <subcellularLocation>
        <location evidence="1">Nucleus</location>
    </subcellularLocation>
</comment>
<evidence type="ECO:0000256" key="18">
    <source>
        <dbReference type="PIRSR" id="PIRSR628391-1"/>
    </source>
</evidence>
<feature type="glycosylation site" description="O-linked (GlcNAc) serine" evidence="21">
    <location>
        <position position="191"/>
    </location>
</feature>
<dbReference type="PANTHER" id="PTHR10336">
    <property type="entry name" value="PHOSPHOINOSITIDE-SPECIFIC PHOSPHOLIPASE C FAMILY PROTEIN"/>
    <property type="match status" value="1"/>
</dbReference>
<feature type="binding site" evidence="20">
    <location>
        <position position="653"/>
    </location>
    <ligand>
        <name>Ca(2+)</name>
        <dbReference type="ChEBI" id="CHEBI:29108"/>
        <label>4</label>
    </ligand>
</feature>
<dbReference type="Pfam" id="PF00168">
    <property type="entry name" value="C2"/>
    <property type="match status" value="1"/>
</dbReference>
<dbReference type="Ensembl" id="ENSCCRT00010027448.1">
    <property type="protein sequence ID" value="ENSCCRP00010025034.1"/>
    <property type="gene ID" value="ENSCCRG00010007244.1"/>
</dbReference>
<feature type="binding site" evidence="20">
    <location>
        <position position="312"/>
    </location>
    <ligand>
        <name>Ca(2+)</name>
        <dbReference type="ChEBI" id="CHEBI:29108"/>
        <label>3</label>
        <note>catalytic</note>
    </ligand>
</feature>
<keyword evidence="15" id="KW-0539">Nucleus</keyword>
<dbReference type="CDD" id="cd00275">
    <property type="entry name" value="C2_PLC_like"/>
    <property type="match status" value="1"/>
</dbReference>
<dbReference type="Gene3D" id="2.60.40.150">
    <property type="entry name" value="C2 domain"/>
    <property type="match status" value="1"/>
</dbReference>
<dbReference type="SMART" id="SM00149">
    <property type="entry name" value="PLCYc"/>
    <property type="match status" value="1"/>
</dbReference>
<evidence type="ECO:0000313" key="28">
    <source>
        <dbReference type="Ensembl" id="ENSCCRP00010025034.1"/>
    </source>
</evidence>
<evidence type="ECO:0000259" key="25">
    <source>
        <dbReference type="PROSITE" id="PS50004"/>
    </source>
</evidence>
<keyword evidence="10 20" id="KW-0106">Calcium</keyword>
<feature type="domain" description="PI-PLC Y-box" evidence="26">
    <location>
        <begin position="496"/>
        <end position="612"/>
    </location>
</feature>
<dbReference type="GO" id="GO:0035556">
    <property type="term" value="P:intracellular signal transduction"/>
    <property type="evidence" value="ECO:0007669"/>
    <property type="project" value="InterPro"/>
</dbReference>
<feature type="binding site" evidence="19">
    <location>
        <position position="525"/>
    </location>
    <ligand>
        <name>substrate</name>
    </ligand>
</feature>
<organism evidence="28 29">
    <name type="scientific">Cyprinus carpio</name>
    <name type="common">Common carp</name>
    <dbReference type="NCBI Taxonomy" id="7962"/>
    <lineage>
        <taxon>Eukaryota</taxon>
        <taxon>Metazoa</taxon>
        <taxon>Chordata</taxon>
        <taxon>Craniata</taxon>
        <taxon>Vertebrata</taxon>
        <taxon>Euteleostomi</taxon>
        <taxon>Actinopterygii</taxon>
        <taxon>Neopterygii</taxon>
        <taxon>Teleostei</taxon>
        <taxon>Ostariophysi</taxon>
        <taxon>Cypriniformes</taxon>
        <taxon>Cyprinidae</taxon>
        <taxon>Cyprininae</taxon>
        <taxon>Cyprinus</taxon>
    </lineage>
</organism>
<dbReference type="Proteomes" id="UP000694427">
    <property type="component" value="Unplaced"/>
</dbReference>
<dbReference type="GO" id="GO:0005783">
    <property type="term" value="C:endoplasmic reticulum"/>
    <property type="evidence" value="ECO:0007669"/>
    <property type="project" value="UniProtKB-SubCell"/>
</dbReference>
<feature type="active site" evidence="18">
    <location>
        <position position="356"/>
    </location>
</feature>
<evidence type="ECO:0000256" key="22">
    <source>
        <dbReference type="RuleBase" id="RU361133"/>
    </source>
</evidence>
<dbReference type="GO" id="GO:0005509">
    <property type="term" value="F:calcium ion binding"/>
    <property type="evidence" value="ECO:0007669"/>
    <property type="project" value="InterPro"/>
</dbReference>
<dbReference type="FunFam" id="2.60.40.150:FF:000058">
    <property type="entry name" value="Phosphoinositide phospholipase C"/>
    <property type="match status" value="1"/>
</dbReference>
<evidence type="ECO:0000256" key="13">
    <source>
        <dbReference type="ARBA" id="ARBA00023136"/>
    </source>
</evidence>
<keyword evidence="7" id="KW-0677">Repeat</keyword>
<feature type="binding site" evidence="20">
    <location>
        <position position="341"/>
    </location>
    <ligand>
        <name>Ca(2+)</name>
        <dbReference type="ChEBI" id="CHEBI:29108"/>
        <label>3</label>
        <note>catalytic</note>
    </ligand>
</feature>
<feature type="binding site" evidence="20">
    <location>
        <position position="343"/>
    </location>
    <ligand>
        <name>Ca(2+)</name>
        <dbReference type="ChEBI" id="CHEBI:29108"/>
        <label>3</label>
        <note>catalytic</note>
    </ligand>
</feature>
<dbReference type="PROSITE" id="PS50222">
    <property type="entry name" value="EF_HAND_2"/>
    <property type="match status" value="2"/>
</dbReference>
<feature type="binding site" evidence="19">
    <location>
        <position position="441"/>
    </location>
    <ligand>
        <name>substrate</name>
    </ligand>
</feature>
<keyword evidence="8 22" id="KW-0378">Hydrolase</keyword>
<dbReference type="CDD" id="cd08593">
    <property type="entry name" value="PI-PLCc_delta"/>
    <property type="match status" value="1"/>
</dbReference>
<feature type="binding site" evidence="19">
    <location>
        <position position="439"/>
    </location>
    <ligand>
        <name>substrate</name>
    </ligand>
</feature>
<keyword evidence="5" id="KW-0963">Cytoplasm</keyword>
<dbReference type="FunFam" id="1.10.238.10:FF:000005">
    <property type="entry name" value="Phosphoinositide phospholipase C"/>
    <property type="match status" value="1"/>
</dbReference>
<evidence type="ECO:0000256" key="21">
    <source>
        <dbReference type="PIRSR" id="PIRSR628391-4"/>
    </source>
</evidence>
<keyword evidence="14" id="KW-0807">Transducer</keyword>
<keyword evidence="21" id="KW-0325">Glycoprotein</keyword>
<feature type="domain" description="PH" evidence="24">
    <location>
        <begin position="22"/>
        <end position="130"/>
    </location>
</feature>
<evidence type="ECO:0000259" key="26">
    <source>
        <dbReference type="PROSITE" id="PS50008"/>
    </source>
</evidence>
<feature type="binding site" evidence="20">
    <location>
        <position position="655"/>
    </location>
    <ligand>
        <name>Ca(2+)</name>
        <dbReference type="ChEBI" id="CHEBI:29108"/>
        <label>4</label>
    </ligand>
</feature>
<dbReference type="InterPro" id="IPR001192">
    <property type="entry name" value="PI-PLC_fam"/>
</dbReference>
<dbReference type="Gene3D" id="3.20.20.190">
    <property type="entry name" value="Phosphatidylinositol (PI) phosphodiesterase"/>
    <property type="match status" value="1"/>
</dbReference>
<dbReference type="InterPro" id="IPR000008">
    <property type="entry name" value="C2_dom"/>
</dbReference>
<evidence type="ECO:0000256" key="4">
    <source>
        <dbReference type="ARBA" id="ARBA00004496"/>
    </source>
</evidence>
<feature type="domain" description="EF-hand" evidence="27">
    <location>
        <begin position="176"/>
        <end position="211"/>
    </location>
</feature>
<evidence type="ECO:0000256" key="7">
    <source>
        <dbReference type="ARBA" id="ARBA00022737"/>
    </source>
</evidence>
<dbReference type="SUPFAM" id="SSF49562">
    <property type="entry name" value="C2 domain (Calcium/lipid-binding domain, CaLB)"/>
    <property type="match status" value="1"/>
</dbReference>
<evidence type="ECO:0000256" key="19">
    <source>
        <dbReference type="PIRSR" id="PIRSR628391-2"/>
    </source>
</evidence>
<dbReference type="GO" id="GO:0016042">
    <property type="term" value="P:lipid catabolic process"/>
    <property type="evidence" value="ECO:0007669"/>
    <property type="project" value="UniProtKB-KW"/>
</dbReference>
<comment type="catalytic activity">
    <reaction evidence="16">
        <text>a 1,2-diacyl-sn-glycero-3-phospho-(1D-myo-inositol-4,5-bisphosphate) + H2O = 1D-myo-inositol 1,4,5-trisphosphate + a 1,2-diacyl-sn-glycerol + H(+)</text>
        <dbReference type="Rhea" id="RHEA:33179"/>
        <dbReference type="ChEBI" id="CHEBI:15377"/>
        <dbReference type="ChEBI" id="CHEBI:15378"/>
        <dbReference type="ChEBI" id="CHEBI:17815"/>
        <dbReference type="ChEBI" id="CHEBI:58456"/>
        <dbReference type="ChEBI" id="CHEBI:203600"/>
        <dbReference type="EC" id="3.1.4.11"/>
    </reaction>
    <physiologicalReaction direction="left-to-right" evidence="16">
        <dbReference type="Rhea" id="RHEA:33180"/>
    </physiologicalReaction>
</comment>
<dbReference type="InterPro" id="IPR018247">
    <property type="entry name" value="EF_Hand_1_Ca_BS"/>
</dbReference>
<dbReference type="InterPro" id="IPR015359">
    <property type="entry name" value="PLC_EF-hand-like"/>
</dbReference>
<evidence type="ECO:0000256" key="17">
    <source>
        <dbReference type="ARBA" id="ARBA00023726"/>
    </source>
</evidence>
<dbReference type="PROSITE" id="PS50007">
    <property type="entry name" value="PIPLC_X_DOMAIN"/>
    <property type="match status" value="1"/>
</dbReference>
<evidence type="ECO:0000259" key="27">
    <source>
        <dbReference type="PROSITE" id="PS50222"/>
    </source>
</evidence>
<evidence type="ECO:0000256" key="10">
    <source>
        <dbReference type="ARBA" id="ARBA00022837"/>
    </source>
</evidence>
<dbReference type="SMART" id="SM00148">
    <property type="entry name" value="PLCXc"/>
    <property type="match status" value="1"/>
</dbReference>
<feature type="binding site" evidence="19">
    <location>
        <begin position="32"/>
        <end position="59"/>
    </location>
    <ligand>
        <name>substrate</name>
    </ligand>
</feature>
<dbReference type="InterPro" id="IPR011993">
    <property type="entry name" value="PH-like_dom_sf"/>
</dbReference>
<evidence type="ECO:0000256" key="6">
    <source>
        <dbReference type="ARBA" id="ARBA00022723"/>
    </source>
</evidence>
<dbReference type="InterPro" id="IPR001849">
    <property type="entry name" value="PH_domain"/>
</dbReference>
<dbReference type="FunFam" id="2.30.29.30:FF:000088">
    <property type="entry name" value="Phosphoinositide phospholipase C"/>
    <property type="match status" value="1"/>
</dbReference>
<proteinExistence type="predicted"/>
<evidence type="ECO:0000256" key="5">
    <source>
        <dbReference type="ARBA" id="ARBA00022490"/>
    </source>
</evidence>
<comment type="cofactor">
    <cofactor evidence="20">
        <name>Ca(2+)</name>
        <dbReference type="ChEBI" id="CHEBI:29108"/>
    </cofactor>
    <text evidence="20">Binds 3 Ca(2+) ions per subunit. Two of the Ca(2+) ions are bound to the C2 domain.</text>
</comment>
<protein>
    <recommendedName>
        <fullName evidence="22">Phosphoinositide phospholipase C</fullName>
        <ecNumber evidence="22">3.1.4.11</ecNumber>
    </recommendedName>
</protein>
<dbReference type="InterPro" id="IPR028391">
    <property type="entry name" value="PLC-delta1_cat"/>
</dbReference>
<dbReference type="PRINTS" id="PR00390">
    <property type="entry name" value="PHPHLIPASEC"/>
</dbReference>
<reference evidence="28" key="1">
    <citation type="submission" date="2025-08" db="UniProtKB">
        <authorList>
            <consortium name="Ensembl"/>
        </authorList>
    </citation>
    <scope>IDENTIFICATION</scope>
</reference>
<evidence type="ECO:0000256" key="9">
    <source>
        <dbReference type="ARBA" id="ARBA00022824"/>
    </source>
</evidence>
<evidence type="ECO:0000259" key="24">
    <source>
        <dbReference type="PROSITE" id="PS50003"/>
    </source>
</evidence>
<feature type="compositionally biased region" description="Basic and acidic residues" evidence="23">
    <location>
        <begin position="472"/>
        <end position="482"/>
    </location>
</feature>
<dbReference type="Pfam" id="PF00169">
    <property type="entry name" value="PH"/>
    <property type="match status" value="1"/>
</dbReference>
<feature type="binding site" evidence="20">
    <location>
        <position position="710"/>
    </location>
    <ligand>
        <name>Ca(2+)</name>
        <dbReference type="ChEBI" id="CHEBI:29108"/>
        <label>5</label>
    </ligand>
</feature>
<dbReference type="Pfam" id="PF00387">
    <property type="entry name" value="PI-PLC-Y"/>
    <property type="match status" value="1"/>
</dbReference>
<dbReference type="PROSITE" id="PS50008">
    <property type="entry name" value="PIPLC_Y_DOMAIN"/>
    <property type="match status" value="1"/>
</dbReference>
<dbReference type="InterPro" id="IPR002048">
    <property type="entry name" value="EF_hand_dom"/>
</dbReference>
<dbReference type="EC" id="3.1.4.11" evidence="22"/>
<dbReference type="AlphaFoldDB" id="A0A8C1J0B7"/>